<evidence type="ECO:0000259" key="1">
    <source>
        <dbReference type="Pfam" id="PF13683"/>
    </source>
</evidence>
<sequence>MLNGYIERFNRNFRENLLDAYLFEAINQVQVLADEWMEN</sequence>
<accession>A0A3S2Y0P1</accession>
<keyword evidence="3" id="KW-1185">Reference proteome</keyword>
<protein>
    <recommendedName>
        <fullName evidence="1">Integrase catalytic domain-containing protein</fullName>
    </recommendedName>
</protein>
<gene>
    <name evidence="2" type="ORF">EOD41_19515</name>
</gene>
<evidence type="ECO:0000313" key="2">
    <source>
        <dbReference type="EMBL" id="RVT97196.1"/>
    </source>
</evidence>
<organism evidence="2 3">
    <name type="scientific">Mucilaginibacter limnophilus</name>
    <dbReference type="NCBI Taxonomy" id="1932778"/>
    <lineage>
        <taxon>Bacteria</taxon>
        <taxon>Pseudomonadati</taxon>
        <taxon>Bacteroidota</taxon>
        <taxon>Sphingobacteriia</taxon>
        <taxon>Sphingobacteriales</taxon>
        <taxon>Sphingobacteriaceae</taxon>
        <taxon>Mucilaginibacter</taxon>
    </lineage>
</organism>
<dbReference type="EMBL" id="SACK01000013">
    <property type="protein sequence ID" value="RVT97196.1"/>
    <property type="molecule type" value="Genomic_DNA"/>
</dbReference>
<dbReference type="AlphaFoldDB" id="A0A3S2Y0P1"/>
<name>A0A3S2Y0P1_9SPHI</name>
<dbReference type="GO" id="GO:0015074">
    <property type="term" value="P:DNA integration"/>
    <property type="evidence" value="ECO:0007669"/>
    <property type="project" value="InterPro"/>
</dbReference>
<comment type="caution">
    <text evidence="2">The sequence shown here is derived from an EMBL/GenBank/DDBJ whole genome shotgun (WGS) entry which is preliminary data.</text>
</comment>
<feature type="domain" description="Integrase catalytic" evidence="1">
    <location>
        <begin position="1"/>
        <end position="38"/>
    </location>
</feature>
<proteinExistence type="predicted"/>
<dbReference type="InterPro" id="IPR001584">
    <property type="entry name" value="Integrase_cat-core"/>
</dbReference>
<reference evidence="2 3" key="1">
    <citation type="submission" date="2019-01" db="EMBL/GenBank/DDBJ databases">
        <authorList>
            <person name="Chen W.-M."/>
        </authorList>
    </citation>
    <scope>NUCLEOTIDE SEQUENCE [LARGE SCALE GENOMIC DNA]</scope>
    <source>
        <strain evidence="2 3">YBJ-36</strain>
    </source>
</reference>
<evidence type="ECO:0000313" key="3">
    <source>
        <dbReference type="Proteomes" id="UP000282759"/>
    </source>
</evidence>
<dbReference type="Pfam" id="PF13683">
    <property type="entry name" value="rve_3"/>
    <property type="match status" value="1"/>
</dbReference>
<dbReference type="Proteomes" id="UP000282759">
    <property type="component" value="Unassembled WGS sequence"/>
</dbReference>